<organism evidence="15 16">
    <name type="scientific">Marinicella pacifica</name>
    <dbReference type="NCBI Taxonomy" id="1171543"/>
    <lineage>
        <taxon>Bacteria</taxon>
        <taxon>Pseudomonadati</taxon>
        <taxon>Pseudomonadota</taxon>
        <taxon>Gammaproteobacteria</taxon>
        <taxon>Lysobacterales</taxon>
        <taxon>Marinicellaceae</taxon>
        <taxon>Marinicella</taxon>
    </lineage>
</organism>
<keyword evidence="9 13" id="KW-1133">Transmembrane helix</keyword>
<dbReference type="InterPro" id="IPR052168">
    <property type="entry name" value="Cytochrome_b561_oxidase"/>
</dbReference>
<feature type="transmembrane region" description="Helical" evidence="13">
    <location>
        <begin position="89"/>
        <end position="111"/>
    </location>
</feature>
<dbReference type="GO" id="GO:0009055">
    <property type="term" value="F:electron transfer activity"/>
    <property type="evidence" value="ECO:0007669"/>
    <property type="project" value="InterPro"/>
</dbReference>
<evidence type="ECO:0000256" key="9">
    <source>
        <dbReference type="ARBA" id="ARBA00022989"/>
    </source>
</evidence>
<comment type="cofactor">
    <cofactor evidence="1">
        <name>heme b</name>
        <dbReference type="ChEBI" id="CHEBI:60344"/>
    </cofactor>
</comment>
<evidence type="ECO:0000256" key="10">
    <source>
        <dbReference type="ARBA" id="ARBA00023004"/>
    </source>
</evidence>
<dbReference type="RefSeq" id="WP_188364997.1">
    <property type="nucleotide sequence ID" value="NZ_BAABJF010000002.1"/>
</dbReference>
<dbReference type="AlphaFoldDB" id="A0A917CNV0"/>
<keyword evidence="6 13" id="KW-0812">Transmembrane</keyword>
<dbReference type="Proteomes" id="UP000605253">
    <property type="component" value="Unassembled WGS sequence"/>
</dbReference>
<evidence type="ECO:0000313" key="15">
    <source>
        <dbReference type="EMBL" id="GGF93907.1"/>
    </source>
</evidence>
<feature type="transmembrane region" description="Helical" evidence="13">
    <location>
        <begin position="47"/>
        <end position="68"/>
    </location>
</feature>
<comment type="similarity">
    <text evidence="12">Belongs to the cytochrome b561 family.</text>
</comment>
<dbReference type="SUPFAM" id="SSF81342">
    <property type="entry name" value="Transmembrane di-heme cytochromes"/>
    <property type="match status" value="1"/>
</dbReference>
<evidence type="ECO:0000256" key="13">
    <source>
        <dbReference type="SAM" id="Phobius"/>
    </source>
</evidence>
<evidence type="ECO:0000256" key="2">
    <source>
        <dbReference type="ARBA" id="ARBA00004651"/>
    </source>
</evidence>
<evidence type="ECO:0000256" key="8">
    <source>
        <dbReference type="ARBA" id="ARBA00022982"/>
    </source>
</evidence>
<keyword evidence="11 13" id="KW-0472">Membrane</keyword>
<dbReference type="EMBL" id="BMEO01000005">
    <property type="protein sequence ID" value="GGF93907.1"/>
    <property type="molecule type" value="Genomic_DNA"/>
</dbReference>
<dbReference type="Gene3D" id="1.20.950.20">
    <property type="entry name" value="Transmembrane di-heme cytochromes, Chain C"/>
    <property type="match status" value="2"/>
</dbReference>
<dbReference type="Pfam" id="PF01292">
    <property type="entry name" value="Ni_hydr_CYTB"/>
    <property type="match status" value="1"/>
</dbReference>
<keyword evidence="16" id="KW-1185">Reference proteome</keyword>
<keyword evidence="10" id="KW-0408">Iron</keyword>
<feature type="transmembrane region" description="Helical" evidence="13">
    <location>
        <begin position="145"/>
        <end position="167"/>
    </location>
</feature>
<dbReference type="GO" id="GO:0020037">
    <property type="term" value="F:heme binding"/>
    <property type="evidence" value="ECO:0007669"/>
    <property type="project" value="TreeGrafter"/>
</dbReference>
<dbReference type="PANTHER" id="PTHR30529">
    <property type="entry name" value="CYTOCHROME B561"/>
    <property type="match status" value="1"/>
</dbReference>
<evidence type="ECO:0000256" key="1">
    <source>
        <dbReference type="ARBA" id="ARBA00001970"/>
    </source>
</evidence>
<evidence type="ECO:0000259" key="14">
    <source>
        <dbReference type="Pfam" id="PF01292"/>
    </source>
</evidence>
<feature type="transmembrane region" description="Helical" evidence="13">
    <location>
        <begin position="12"/>
        <end position="35"/>
    </location>
</feature>
<keyword evidence="4" id="KW-1003">Cell membrane</keyword>
<reference evidence="15" key="2">
    <citation type="submission" date="2020-09" db="EMBL/GenBank/DDBJ databases">
        <authorList>
            <person name="Sun Q."/>
            <person name="Zhou Y."/>
        </authorList>
    </citation>
    <scope>NUCLEOTIDE SEQUENCE</scope>
    <source>
        <strain evidence="15">CGMCC 1.12181</strain>
    </source>
</reference>
<dbReference type="GO" id="GO:0046872">
    <property type="term" value="F:metal ion binding"/>
    <property type="evidence" value="ECO:0007669"/>
    <property type="project" value="UniProtKB-KW"/>
</dbReference>
<reference evidence="15" key="1">
    <citation type="journal article" date="2014" name="Int. J. Syst. Evol. Microbiol.">
        <title>Complete genome sequence of Corynebacterium casei LMG S-19264T (=DSM 44701T), isolated from a smear-ripened cheese.</title>
        <authorList>
            <consortium name="US DOE Joint Genome Institute (JGI-PGF)"/>
            <person name="Walter F."/>
            <person name="Albersmeier A."/>
            <person name="Kalinowski J."/>
            <person name="Ruckert C."/>
        </authorList>
    </citation>
    <scope>NUCLEOTIDE SEQUENCE</scope>
    <source>
        <strain evidence="15">CGMCC 1.12181</strain>
    </source>
</reference>
<evidence type="ECO:0000256" key="3">
    <source>
        <dbReference type="ARBA" id="ARBA00022448"/>
    </source>
</evidence>
<dbReference type="GO" id="GO:0022904">
    <property type="term" value="P:respiratory electron transport chain"/>
    <property type="evidence" value="ECO:0007669"/>
    <property type="project" value="InterPro"/>
</dbReference>
<keyword evidence="5" id="KW-0349">Heme</keyword>
<proteinExistence type="inferred from homology"/>
<dbReference type="InterPro" id="IPR016174">
    <property type="entry name" value="Di-haem_cyt_TM"/>
</dbReference>
<evidence type="ECO:0000256" key="4">
    <source>
        <dbReference type="ARBA" id="ARBA00022475"/>
    </source>
</evidence>
<keyword evidence="8" id="KW-0249">Electron transport</keyword>
<dbReference type="InterPro" id="IPR011577">
    <property type="entry name" value="Cyt_b561_bac/Ni-Hgenase"/>
</dbReference>
<evidence type="ECO:0000256" key="7">
    <source>
        <dbReference type="ARBA" id="ARBA00022723"/>
    </source>
</evidence>
<sequence length="185" mass="21296">MNWKDTPDQYGFISRFNHWFAALIVIVMVILGLYFTSLPKGDARSYWAGWHVNLGGLFFIYLLFRVMWRAFTHSPKPFEQPQPFKFLSQLVHVVLLTCIAIMALSGPMLLFSNGYDLNVFGWFTIPSPIATENHDLHELVEEVHVITGTVLWVTIIVHVLASFKHLITNKGAVMHRIFKSHPTKQ</sequence>
<dbReference type="PANTHER" id="PTHR30529:SF1">
    <property type="entry name" value="CYTOCHROME B561 HOMOLOG 2"/>
    <property type="match status" value="1"/>
</dbReference>
<evidence type="ECO:0000256" key="5">
    <source>
        <dbReference type="ARBA" id="ARBA00022617"/>
    </source>
</evidence>
<keyword evidence="3" id="KW-0813">Transport</keyword>
<evidence type="ECO:0000256" key="12">
    <source>
        <dbReference type="ARBA" id="ARBA00037975"/>
    </source>
</evidence>
<comment type="caution">
    <text evidence="15">The sequence shown here is derived from an EMBL/GenBank/DDBJ whole genome shotgun (WGS) entry which is preliminary data.</text>
</comment>
<keyword evidence="7" id="KW-0479">Metal-binding</keyword>
<feature type="domain" description="Cytochrome b561 bacterial/Ni-hydrogenase" evidence="14">
    <location>
        <begin position="10"/>
        <end position="178"/>
    </location>
</feature>
<evidence type="ECO:0000256" key="6">
    <source>
        <dbReference type="ARBA" id="ARBA00022692"/>
    </source>
</evidence>
<accession>A0A917CNV0</accession>
<name>A0A917CNV0_9GAMM</name>
<gene>
    <name evidence="15" type="ORF">GCM10011365_13960</name>
</gene>
<evidence type="ECO:0000256" key="11">
    <source>
        <dbReference type="ARBA" id="ARBA00023136"/>
    </source>
</evidence>
<dbReference type="GO" id="GO:0005886">
    <property type="term" value="C:plasma membrane"/>
    <property type="evidence" value="ECO:0007669"/>
    <property type="project" value="UniProtKB-SubCell"/>
</dbReference>
<comment type="subcellular location">
    <subcellularLocation>
        <location evidence="2">Cell membrane</location>
        <topology evidence="2">Multi-pass membrane protein</topology>
    </subcellularLocation>
</comment>
<protein>
    <submittedName>
        <fullName evidence="15">Cytochrome b</fullName>
    </submittedName>
</protein>
<evidence type="ECO:0000313" key="16">
    <source>
        <dbReference type="Proteomes" id="UP000605253"/>
    </source>
</evidence>